<accession>A0A2H9YPR3</accession>
<dbReference type="RefSeq" id="WP_100535407.1">
    <property type="nucleotide sequence ID" value="NZ_CBDBYO010000023.1"/>
</dbReference>
<keyword evidence="1" id="KW-0472">Membrane</keyword>
<evidence type="ECO:0000313" key="2">
    <source>
        <dbReference type="EMBL" id="PJO74636.1"/>
    </source>
</evidence>
<proteinExistence type="predicted"/>
<gene>
    <name evidence="2" type="ORF">CWI32_12215</name>
</gene>
<sequence length="73" mass="8270">MAANLNTELNLNQFALKILESAYGFEFICIIISFIVVVASIYFIAKSGVISGLREYSRSPAKVKNCLYWHHEI</sequence>
<keyword evidence="1" id="KW-1133">Transmembrane helix</keyword>
<keyword evidence="1" id="KW-0812">Transmembrane</keyword>
<dbReference type="Proteomes" id="UP000243446">
    <property type="component" value="Unassembled WGS sequence"/>
</dbReference>
<dbReference type="EMBL" id="PHRG01000007">
    <property type="protein sequence ID" value="PJO74636.1"/>
    <property type="molecule type" value="Genomic_DNA"/>
</dbReference>
<name>A0A2H9YPR3_9GAMM</name>
<dbReference type="AlphaFoldDB" id="A0A2H9YPR3"/>
<evidence type="ECO:0000313" key="3">
    <source>
        <dbReference type="Proteomes" id="UP000243446"/>
    </source>
</evidence>
<evidence type="ECO:0000256" key="1">
    <source>
        <dbReference type="SAM" id="Phobius"/>
    </source>
</evidence>
<reference evidence="2 3" key="1">
    <citation type="submission" date="2017-11" db="EMBL/GenBank/DDBJ databases">
        <title>Revising the taxonomy of the Acinetobacter lwoffii group: the description of Acinetobacter pseudolwoffii sp. nov. and emended description of Acinetobacter lwoffii.</title>
        <authorList>
            <person name="Nemec A."/>
            <person name="Radolfova-Krizova L."/>
        </authorList>
    </citation>
    <scope>NUCLEOTIDE SEQUENCE [LARGE SCALE GENOMIC DNA]</scope>
    <source>
        <strain evidence="2 3">ANC 5044</strain>
    </source>
</reference>
<protein>
    <submittedName>
        <fullName evidence="2">Uncharacterized protein</fullName>
    </submittedName>
</protein>
<organism evidence="2 3">
    <name type="scientific">Acinetobacter pseudolwoffii</name>
    <dbReference type="NCBI Taxonomy" id="2053287"/>
    <lineage>
        <taxon>Bacteria</taxon>
        <taxon>Pseudomonadati</taxon>
        <taxon>Pseudomonadota</taxon>
        <taxon>Gammaproteobacteria</taxon>
        <taxon>Moraxellales</taxon>
        <taxon>Moraxellaceae</taxon>
        <taxon>Acinetobacter</taxon>
    </lineage>
</organism>
<dbReference type="GeneID" id="97178242"/>
<feature type="transmembrane region" description="Helical" evidence="1">
    <location>
        <begin position="22"/>
        <end position="45"/>
    </location>
</feature>
<comment type="caution">
    <text evidence="2">The sequence shown here is derived from an EMBL/GenBank/DDBJ whole genome shotgun (WGS) entry which is preliminary data.</text>
</comment>